<proteinExistence type="predicted"/>
<keyword evidence="1" id="KW-0862">Zinc</keyword>
<accession>A0ABM4B411</accession>
<protein>
    <submittedName>
        <fullName evidence="5">Uncharacterized protein LOC100203305 isoform X2</fullName>
    </submittedName>
</protein>
<evidence type="ECO:0000256" key="1">
    <source>
        <dbReference type="PROSITE-ProRule" id="PRU00042"/>
    </source>
</evidence>
<dbReference type="PROSITE" id="PS50157">
    <property type="entry name" value="ZINC_FINGER_C2H2_2"/>
    <property type="match status" value="1"/>
</dbReference>
<dbReference type="GeneID" id="100203305"/>
<evidence type="ECO:0000313" key="4">
    <source>
        <dbReference type="Proteomes" id="UP001652625"/>
    </source>
</evidence>
<reference evidence="4" key="1">
    <citation type="submission" date="2025-05" db="UniProtKB">
        <authorList>
            <consortium name="RefSeq"/>
        </authorList>
    </citation>
    <scope>NUCLEOTIDE SEQUENCE [LARGE SCALE GENOMIC DNA]</scope>
</reference>
<feature type="domain" description="C2H2-type" evidence="3">
    <location>
        <begin position="315"/>
        <end position="342"/>
    </location>
</feature>
<evidence type="ECO:0000259" key="3">
    <source>
        <dbReference type="PROSITE" id="PS50157"/>
    </source>
</evidence>
<keyword evidence="1" id="KW-0863">Zinc-finger</keyword>
<dbReference type="RefSeq" id="XP_065643566.1">
    <property type="nucleotide sequence ID" value="XM_065787494.1"/>
</dbReference>
<feature type="compositionally biased region" description="Polar residues" evidence="2">
    <location>
        <begin position="109"/>
        <end position="126"/>
    </location>
</feature>
<dbReference type="CDD" id="cd00024">
    <property type="entry name" value="CD_CSD"/>
    <property type="match status" value="1"/>
</dbReference>
<organism evidence="4 5">
    <name type="scientific">Hydra vulgaris</name>
    <name type="common">Hydra</name>
    <name type="synonym">Hydra attenuata</name>
    <dbReference type="NCBI Taxonomy" id="6087"/>
    <lineage>
        <taxon>Eukaryota</taxon>
        <taxon>Metazoa</taxon>
        <taxon>Cnidaria</taxon>
        <taxon>Hydrozoa</taxon>
        <taxon>Hydroidolina</taxon>
        <taxon>Anthoathecata</taxon>
        <taxon>Aplanulata</taxon>
        <taxon>Hydridae</taxon>
        <taxon>Hydra</taxon>
    </lineage>
</organism>
<dbReference type="SUPFAM" id="SSF54160">
    <property type="entry name" value="Chromo domain-like"/>
    <property type="match status" value="1"/>
</dbReference>
<keyword evidence="4" id="KW-1185">Reference proteome</keyword>
<evidence type="ECO:0000313" key="5">
    <source>
        <dbReference type="RefSeq" id="XP_065643566.1"/>
    </source>
</evidence>
<dbReference type="PROSITE" id="PS00028">
    <property type="entry name" value="ZINC_FINGER_C2H2_1"/>
    <property type="match status" value="1"/>
</dbReference>
<feature type="region of interest" description="Disordered" evidence="2">
    <location>
        <begin position="106"/>
        <end position="126"/>
    </location>
</feature>
<name>A0ABM4B411_HYDVU</name>
<dbReference type="InterPro" id="IPR016197">
    <property type="entry name" value="Chromo-like_dom_sf"/>
</dbReference>
<dbReference type="InterPro" id="IPR013087">
    <property type="entry name" value="Znf_C2H2_type"/>
</dbReference>
<gene>
    <name evidence="5" type="primary">LOC100203305</name>
</gene>
<reference evidence="5" key="2">
    <citation type="submission" date="2025-08" db="UniProtKB">
        <authorList>
            <consortium name="RefSeq"/>
        </authorList>
    </citation>
    <scope>IDENTIFICATION</scope>
</reference>
<evidence type="ECO:0000256" key="2">
    <source>
        <dbReference type="SAM" id="MobiDB-lite"/>
    </source>
</evidence>
<dbReference type="Proteomes" id="UP001652625">
    <property type="component" value="Chromosome 01"/>
</dbReference>
<keyword evidence="1" id="KW-0479">Metal-binding</keyword>
<sequence>MAASAAQKPSIEKFLDFYIDPNGIEYYQVKWTPTWERADSLNSFQDLINKFWSFINNSSSANICNNTTILKGPPIEIPVKSNAQHYSDQPQEFTPKKQVINIQKKATPKTPNQIKKTSLKQQITPTQKVKAMPLTQHMSPNQHMSPKQHMSPIFLQSTQPFMNNQQPNMFGFLGNPSPSGNPTVIIDSDDEDYKKPDVSNIQILDIKSDIKATPPWKINIKNEETNNEAIISPIRCDNNSYILNSKRKLGMSDTFGVNSAKQVFGMITQEENTGFKNFEYKEEGAPAKQLSSSDWKSYFETLENYVDGKRVSQSFKCKVCGSMIAQQSNCSRHFKKHVKDSSGSTDGIYR</sequence>